<comment type="subcellular location">
    <subcellularLocation>
        <location evidence="9">Cell inner membrane</location>
        <topology evidence="9">Multi-pass membrane protein</topology>
    </subcellularLocation>
    <subcellularLocation>
        <location evidence="1">Cell membrane</location>
        <topology evidence="1">Multi-pass membrane protein</topology>
    </subcellularLocation>
</comment>
<keyword evidence="13" id="KW-1185">Reference proteome</keyword>
<feature type="transmembrane region" description="Helical" evidence="9">
    <location>
        <begin position="7"/>
        <end position="26"/>
    </location>
</feature>
<dbReference type="Proteomes" id="UP001424441">
    <property type="component" value="Unassembled WGS sequence"/>
</dbReference>
<dbReference type="InterPro" id="IPR049177">
    <property type="entry name" value="MgtC_SapB_SrpB_YhiD_N"/>
</dbReference>
<dbReference type="Gene3D" id="3.30.70.260">
    <property type="match status" value="1"/>
</dbReference>
<feature type="transmembrane region" description="Helical" evidence="9">
    <location>
        <begin position="66"/>
        <end position="83"/>
    </location>
</feature>
<sequence>MGTFDELLHTFIGLAAAFLLGGIIGFERQWRQRLAGLRTNTLVAVGAATFVIFAGLVEGDASPTRVAAQIVSGIGFLGAGIIFKEGFNVRGLNTAATLWCSAAVGVMCGAGFYAHAVIATLFIISVNLLLRPLVSLIDRQPSSSTENGMRYAVSIVCLGDAEAHVRALLLRDLGPLLHIQDLESSNIEDSNRVEVNAFFRADSNQDPLLEQIIGRLSLEPMVTSVRWRYVTSDDGDKDY</sequence>
<evidence type="ECO:0000256" key="7">
    <source>
        <dbReference type="ARBA" id="ARBA00023136"/>
    </source>
</evidence>
<comment type="function">
    <text evidence="8 9">Virulence factor required for growth in low Mg(2+) medium and for intramacrophage survival. May be involved in regulating membrane potential by activating Na(+)/K(+)-ATPase.</text>
</comment>
<evidence type="ECO:0000313" key="13">
    <source>
        <dbReference type="Proteomes" id="UP001424441"/>
    </source>
</evidence>
<evidence type="ECO:0000259" key="10">
    <source>
        <dbReference type="Pfam" id="PF02308"/>
    </source>
</evidence>
<evidence type="ECO:0000256" key="8">
    <source>
        <dbReference type="ARBA" id="ARBA00025369"/>
    </source>
</evidence>
<dbReference type="RefSeq" id="WP_343808241.1">
    <property type="nucleotide sequence ID" value="NZ_BAAADE010000016.1"/>
</dbReference>
<dbReference type="EMBL" id="BAAADE010000016">
    <property type="protein sequence ID" value="GAA0615286.1"/>
    <property type="molecule type" value="Genomic_DNA"/>
</dbReference>
<organism evidence="12 13">
    <name type="scientific">Paenochrobactrum glaciei</name>
    <dbReference type="NCBI Taxonomy" id="486407"/>
    <lineage>
        <taxon>Bacteria</taxon>
        <taxon>Pseudomonadati</taxon>
        <taxon>Pseudomonadota</taxon>
        <taxon>Alphaproteobacteria</taxon>
        <taxon>Hyphomicrobiales</taxon>
        <taxon>Brucellaceae</taxon>
        <taxon>Paenochrobactrum</taxon>
    </lineage>
</organism>
<dbReference type="PRINTS" id="PR01837">
    <property type="entry name" value="MGTCSAPBPROT"/>
</dbReference>
<accession>A0ABP3RRD3</accession>
<dbReference type="InterPro" id="IPR003416">
    <property type="entry name" value="MgtC/SapB/SrpB/YhiD_fam"/>
</dbReference>
<comment type="caution">
    <text evidence="12">The sequence shown here is derived from an EMBL/GenBank/DDBJ whole genome shotgun (WGS) entry which is preliminary data.</text>
</comment>
<keyword evidence="4" id="KW-1003">Cell membrane</keyword>
<proteinExistence type="inferred from homology"/>
<keyword evidence="7 9" id="KW-0472">Membrane</keyword>
<dbReference type="PANTHER" id="PTHR33778:SF3">
    <property type="entry name" value="PROTEIN MGTC"/>
    <property type="match status" value="1"/>
</dbReference>
<evidence type="ECO:0000256" key="3">
    <source>
        <dbReference type="ARBA" id="ARBA00013833"/>
    </source>
</evidence>
<comment type="similarity">
    <text evidence="2 9">Belongs to the MgtC/SapB family.</text>
</comment>
<evidence type="ECO:0000256" key="6">
    <source>
        <dbReference type="ARBA" id="ARBA00022989"/>
    </source>
</evidence>
<protein>
    <recommendedName>
        <fullName evidence="3 9">Protein MgtC</fullName>
    </recommendedName>
</protein>
<dbReference type="PANTHER" id="PTHR33778">
    <property type="entry name" value="PROTEIN MGTC"/>
    <property type="match status" value="1"/>
</dbReference>
<evidence type="ECO:0000256" key="2">
    <source>
        <dbReference type="ARBA" id="ARBA00009298"/>
    </source>
</evidence>
<feature type="transmembrane region" description="Helical" evidence="9">
    <location>
        <begin position="103"/>
        <end position="130"/>
    </location>
</feature>
<name>A0ABP3RRD3_9HYPH</name>
<dbReference type="InterPro" id="IPR048640">
    <property type="entry name" value="MgtC-like_C"/>
</dbReference>
<evidence type="ECO:0000256" key="5">
    <source>
        <dbReference type="ARBA" id="ARBA00022692"/>
    </source>
</evidence>
<reference evidence="13" key="1">
    <citation type="journal article" date="2019" name="Int. J. Syst. Evol. Microbiol.">
        <title>The Global Catalogue of Microorganisms (GCM) 10K type strain sequencing project: providing services to taxonomists for standard genome sequencing and annotation.</title>
        <authorList>
            <consortium name="The Broad Institute Genomics Platform"/>
            <consortium name="The Broad Institute Genome Sequencing Center for Infectious Disease"/>
            <person name="Wu L."/>
            <person name="Ma J."/>
        </authorList>
    </citation>
    <scope>NUCLEOTIDE SEQUENCE [LARGE SCALE GENOMIC DNA]</scope>
    <source>
        <strain evidence="13">JCM 15115</strain>
    </source>
</reference>
<evidence type="ECO:0000256" key="1">
    <source>
        <dbReference type="ARBA" id="ARBA00004651"/>
    </source>
</evidence>
<keyword evidence="9" id="KW-0997">Cell inner membrane</keyword>
<dbReference type="Pfam" id="PF02308">
    <property type="entry name" value="MgtC"/>
    <property type="match status" value="1"/>
</dbReference>
<evidence type="ECO:0000256" key="9">
    <source>
        <dbReference type="RuleBase" id="RU365041"/>
    </source>
</evidence>
<keyword evidence="6 9" id="KW-1133">Transmembrane helix</keyword>
<feature type="domain" description="MgtC-like C-terminal" evidence="11">
    <location>
        <begin position="151"/>
        <end position="227"/>
    </location>
</feature>
<keyword evidence="5 9" id="KW-0812">Transmembrane</keyword>
<evidence type="ECO:0000313" key="12">
    <source>
        <dbReference type="EMBL" id="GAA0615286.1"/>
    </source>
</evidence>
<feature type="transmembrane region" description="Helical" evidence="9">
    <location>
        <begin position="38"/>
        <end position="57"/>
    </location>
</feature>
<evidence type="ECO:0000259" key="11">
    <source>
        <dbReference type="Pfam" id="PF21770"/>
    </source>
</evidence>
<gene>
    <name evidence="12" type="ORF">GCM10008943_32940</name>
</gene>
<feature type="domain" description="MgtC/SapB/SrpB/YhiD N-terminal" evidence="10">
    <location>
        <begin position="14"/>
        <end position="134"/>
    </location>
</feature>
<evidence type="ECO:0000256" key="4">
    <source>
        <dbReference type="ARBA" id="ARBA00022475"/>
    </source>
</evidence>
<dbReference type="Pfam" id="PF21770">
    <property type="entry name" value="MgtC_SapB_C"/>
    <property type="match status" value="1"/>
</dbReference>